<dbReference type="SUPFAM" id="SSF88713">
    <property type="entry name" value="Glycoside hydrolase/deacetylase"/>
    <property type="match status" value="1"/>
</dbReference>
<evidence type="ECO:0000256" key="1">
    <source>
        <dbReference type="ARBA" id="ARBA00006821"/>
    </source>
</evidence>
<proteinExistence type="inferred from homology"/>
<dbReference type="RefSeq" id="WP_107563624.1">
    <property type="nucleotide sequence ID" value="NZ_NVQC01000030.1"/>
</dbReference>
<dbReference type="Pfam" id="PF09094">
    <property type="entry name" value="AmyA-A_glucT_m"/>
    <property type="match status" value="1"/>
</dbReference>
<feature type="domain" description="Alpha-amylase/4-alpha-glucanotransferase C-terminal" evidence="5">
    <location>
        <begin position="411"/>
        <end position="705"/>
    </location>
</feature>
<dbReference type="GO" id="GO:0030246">
    <property type="term" value="F:carbohydrate binding"/>
    <property type="evidence" value="ECO:0007669"/>
    <property type="project" value="InterPro"/>
</dbReference>
<reference evidence="6 7" key="1">
    <citation type="submission" date="2017-09" db="EMBL/GenBank/DDBJ databases">
        <title>Bloom of a denitrifying methanotroph, Candidatus Methylomirabilis limnetica, in a deep stratified lake.</title>
        <authorList>
            <person name="Graf J.S."/>
            <person name="Marchant H.K."/>
            <person name="Tienken D."/>
            <person name="Hach P.F."/>
            <person name="Brand A."/>
            <person name="Schubert C.J."/>
            <person name="Kuypers M.M."/>
            <person name="Milucka J."/>
        </authorList>
    </citation>
    <scope>NUCLEOTIDE SEQUENCE [LARGE SCALE GENOMIC DNA]</scope>
    <source>
        <strain evidence="6 7">Zug</strain>
    </source>
</reference>
<evidence type="ECO:0000259" key="3">
    <source>
        <dbReference type="Pfam" id="PF03065"/>
    </source>
</evidence>
<dbReference type="InterPro" id="IPR052046">
    <property type="entry name" value="GH57_Enzymes"/>
</dbReference>
<reference evidence="7" key="2">
    <citation type="journal article" date="2018" name="Environ. Microbiol.">
        <title>Bloom of a denitrifying methanotroph, 'Candidatus Methylomirabilis limnetica', in a deep stratified lake.</title>
        <authorList>
            <person name="Graf J.S."/>
            <person name="Mayr M.J."/>
            <person name="Marchant H.K."/>
            <person name="Tienken D."/>
            <person name="Hach P.F."/>
            <person name="Brand A."/>
            <person name="Schubert C.J."/>
            <person name="Kuypers M.M."/>
            <person name="Milucka J."/>
        </authorList>
    </citation>
    <scope>NUCLEOTIDE SEQUENCE [LARGE SCALE GENOMIC DNA]</scope>
    <source>
        <strain evidence="7">Zug</strain>
    </source>
</reference>
<organism evidence="6 7">
    <name type="scientific">Candidatus Methylomirabilis limnetica</name>
    <dbReference type="NCBI Taxonomy" id="2033718"/>
    <lineage>
        <taxon>Bacteria</taxon>
        <taxon>Candidatus Methylomirabilota</taxon>
        <taxon>Candidatus Methylomirabilia</taxon>
        <taxon>Candidatus Methylomirabilales</taxon>
        <taxon>Candidatus Methylomirabilaceae</taxon>
        <taxon>Candidatus Methylomirabilis</taxon>
    </lineage>
</organism>
<dbReference type="SUPFAM" id="SSF88688">
    <property type="entry name" value="Families 57/38 glycoside transferase middle domain"/>
    <property type="match status" value="1"/>
</dbReference>
<dbReference type="GO" id="GO:0005975">
    <property type="term" value="P:carbohydrate metabolic process"/>
    <property type="evidence" value="ECO:0007669"/>
    <property type="project" value="InterPro"/>
</dbReference>
<name>A0A2T4TVC7_9BACT</name>
<dbReference type="InterPro" id="IPR011013">
    <property type="entry name" value="Gal_mutarotase_sf_dom"/>
</dbReference>
<evidence type="ECO:0000256" key="2">
    <source>
        <dbReference type="ARBA" id="ARBA00023277"/>
    </source>
</evidence>
<dbReference type="InterPro" id="IPR004300">
    <property type="entry name" value="Glyco_hydro_57_N"/>
</dbReference>
<dbReference type="InterPro" id="IPR015178">
    <property type="entry name" value="A-amylase/a-glucTrfase_central"/>
</dbReference>
<evidence type="ECO:0008006" key="8">
    <source>
        <dbReference type="Google" id="ProtNLM"/>
    </source>
</evidence>
<dbReference type="AlphaFoldDB" id="A0A2T4TVC7"/>
<dbReference type="GO" id="GO:0003824">
    <property type="term" value="F:catalytic activity"/>
    <property type="evidence" value="ECO:0007669"/>
    <property type="project" value="InterPro"/>
</dbReference>
<comment type="caution">
    <text evidence="6">The sequence shown here is derived from an EMBL/GenBank/DDBJ whole genome shotgun (WGS) entry which is preliminary data.</text>
</comment>
<evidence type="ECO:0000259" key="5">
    <source>
        <dbReference type="Pfam" id="PF09095"/>
    </source>
</evidence>
<sequence length="714" mass="81399">MTDRPTEQTLDRVQDKLRFLLVLHNHQPLGNFDEVIQTLMDRAYRPLLEAVYARPTLKFTLHLSGPLLLWLERRAPDYLDLIGELVQRGQLELLSGGLYEPILAAIPHEDRIAQITLMSERLRSRFGVRPRGLWLTERIWDSAIIPSLIDAGVDYVLMDDRAFLTSGFEAERLHDYYLTEAEGESLAIFPIDKTLRYLIPFRQPDEIEAHLRWIARMGGRLAIAADDGEKFGGWPGTAKWVYEDGWLKGFLDLLEGASDWLVSQTVSEALEGVRPAGLCYLPTCSYIEMEEWSLGPDGGRRFEELKGRLGSDADRFMPNLRGGHWKHFLVRYPEANRAHKKGLALGRLLTEGRGVKQARLEILAAQCNDSYWHGVFGGLYLPHLRHEIWRHLARAEARIRRRQKLKVEAIDIDCDGAPEVWVSSSRFSAQIQPHRGGRLVEWTDFAGEVNLLNTLTRRPEAYHDLIRRAAAQPDRQAQEGIPGIHDLRRATPADLVNGLCYDQWERAAFLDHFFTGPDPLSAWVRGHLDERGDFIEALWNFKPTSRGVVLERLGRVRTEPDPSTELGTGLSHPLHLRKEYAFTDNRRLTVLYRIQNQGSDRMDVRFGVELNFFLPSLAFGQSLITLGDQRVSLDNPAYAAEVERFTVSTREPCLQLRVELDHPVILYTHLVATVSQSEDGYERTVQGVAAMPTWDLCLEPGQEWTGRVRVTVSG</sequence>
<dbReference type="Gene3D" id="3.20.110.20">
    <property type="match status" value="1"/>
</dbReference>
<dbReference type="OrthoDB" id="8476at2"/>
<dbReference type="InterPro" id="IPR015179">
    <property type="entry name" value="A-amylase/a-glucTrfase_C"/>
</dbReference>
<dbReference type="CDD" id="cd10793">
    <property type="entry name" value="GH57N_TLGT_like"/>
    <property type="match status" value="1"/>
</dbReference>
<feature type="domain" description="Alpha-amylase/4-alpha-glucanotransferase central" evidence="4">
    <location>
        <begin position="323"/>
        <end position="397"/>
    </location>
</feature>
<dbReference type="InterPro" id="IPR011330">
    <property type="entry name" value="Glyco_hydro/deAcase_b/a-brl"/>
</dbReference>
<dbReference type="PANTHER" id="PTHR36306">
    <property type="entry name" value="ALPHA-AMYLASE-RELATED-RELATED"/>
    <property type="match status" value="1"/>
</dbReference>
<evidence type="ECO:0000313" key="6">
    <source>
        <dbReference type="EMBL" id="PTL35062.1"/>
    </source>
</evidence>
<dbReference type="Gene3D" id="2.70.98.10">
    <property type="match status" value="1"/>
</dbReference>
<dbReference type="InterPro" id="IPR014718">
    <property type="entry name" value="GH-type_carb-bd"/>
</dbReference>
<dbReference type="Pfam" id="PF03065">
    <property type="entry name" value="Glyco_hydro_57"/>
    <property type="match status" value="1"/>
</dbReference>
<dbReference type="EMBL" id="NVQC01000030">
    <property type="protein sequence ID" value="PTL35062.1"/>
    <property type="molecule type" value="Genomic_DNA"/>
</dbReference>
<protein>
    <recommendedName>
        <fullName evidence="8">4-alpha-glucanotransferase</fullName>
    </recommendedName>
</protein>
<dbReference type="PANTHER" id="PTHR36306:SF1">
    <property type="entry name" value="ALPHA-AMYLASE-RELATED"/>
    <property type="match status" value="1"/>
</dbReference>
<evidence type="ECO:0000259" key="4">
    <source>
        <dbReference type="Pfam" id="PF09094"/>
    </source>
</evidence>
<dbReference type="InterPro" id="IPR028995">
    <property type="entry name" value="Glyco_hydro_57/38_cen_sf"/>
</dbReference>
<dbReference type="Pfam" id="PF09095">
    <property type="entry name" value="AmyA-gluTrfs_C"/>
    <property type="match status" value="1"/>
</dbReference>
<feature type="domain" description="Glycoside hydrolase family 57 N-terminal" evidence="3">
    <location>
        <begin position="21"/>
        <end position="282"/>
    </location>
</feature>
<keyword evidence="2" id="KW-0119">Carbohydrate metabolism</keyword>
<dbReference type="Proteomes" id="UP000241436">
    <property type="component" value="Unassembled WGS sequence"/>
</dbReference>
<comment type="similarity">
    <text evidence="1">Belongs to the glycosyl hydrolase 57 family.</text>
</comment>
<dbReference type="SUPFAM" id="SSF74650">
    <property type="entry name" value="Galactose mutarotase-like"/>
    <property type="match status" value="1"/>
</dbReference>
<evidence type="ECO:0000313" key="7">
    <source>
        <dbReference type="Proteomes" id="UP000241436"/>
    </source>
</evidence>
<accession>A0A2T4TVC7</accession>
<keyword evidence="7" id="KW-1185">Reference proteome</keyword>
<gene>
    <name evidence="6" type="ORF">CLG94_11295</name>
</gene>